<proteinExistence type="predicted"/>
<keyword evidence="3" id="KW-1185">Reference proteome</keyword>
<dbReference type="Proteomes" id="UP001345219">
    <property type="component" value="Chromosome 21"/>
</dbReference>
<evidence type="ECO:0000256" key="1">
    <source>
        <dbReference type="SAM" id="MobiDB-lite"/>
    </source>
</evidence>
<organism evidence="2 3">
    <name type="scientific">Trapa incisa</name>
    <dbReference type="NCBI Taxonomy" id="236973"/>
    <lineage>
        <taxon>Eukaryota</taxon>
        <taxon>Viridiplantae</taxon>
        <taxon>Streptophyta</taxon>
        <taxon>Embryophyta</taxon>
        <taxon>Tracheophyta</taxon>
        <taxon>Spermatophyta</taxon>
        <taxon>Magnoliopsida</taxon>
        <taxon>eudicotyledons</taxon>
        <taxon>Gunneridae</taxon>
        <taxon>Pentapetalae</taxon>
        <taxon>rosids</taxon>
        <taxon>malvids</taxon>
        <taxon>Myrtales</taxon>
        <taxon>Lythraceae</taxon>
        <taxon>Trapa</taxon>
    </lineage>
</organism>
<accession>A0AAN7GLW2</accession>
<dbReference type="EMBL" id="JAXIOK010000018">
    <property type="protein sequence ID" value="KAK4749000.1"/>
    <property type="molecule type" value="Genomic_DNA"/>
</dbReference>
<comment type="caution">
    <text evidence="2">The sequence shown here is derived from an EMBL/GenBank/DDBJ whole genome shotgun (WGS) entry which is preliminary data.</text>
</comment>
<sequence>MSPVLETMPLDTLKALLLTQDACRVQKYGSNFGPPSLPSLLGPSTPPQMPTMAAKDSHGLLSTLNKNQTT</sequence>
<reference evidence="2 3" key="1">
    <citation type="journal article" date="2023" name="Hortic Res">
        <title>Pangenome of water caltrop reveals structural variations and asymmetric subgenome divergence after allopolyploidization.</title>
        <authorList>
            <person name="Zhang X."/>
            <person name="Chen Y."/>
            <person name="Wang L."/>
            <person name="Yuan Y."/>
            <person name="Fang M."/>
            <person name="Shi L."/>
            <person name="Lu R."/>
            <person name="Comes H.P."/>
            <person name="Ma Y."/>
            <person name="Chen Y."/>
            <person name="Huang G."/>
            <person name="Zhou Y."/>
            <person name="Zheng Z."/>
            <person name="Qiu Y."/>
        </authorList>
    </citation>
    <scope>NUCLEOTIDE SEQUENCE [LARGE SCALE GENOMIC DNA]</scope>
    <source>
        <tissue evidence="2">Roots</tissue>
    </source>
</reference>
<evidence type="ECO:0000313" key="2">
    <source>
        <dbReference type="EMBL" id="KAK4749000.1"/>
    </source>
</evidence>
<feature type="compositionally biased region" description="Polar residues" evidence="1">
    <location>
        <begin position="60"/>
        <end position="70"/>
    </location>
</feature>
<gene>
    <name evidence="2" type="ORF">SAY87_026449</name>
</gene>
<feature type="region of interest" description="Disordered" evidence="1">
    <location>
        <begin position="33"/>
        <end position="70"/>
    </location>
</feature>
<name>A0AAN7GLW2_9MYRT</name>
<protein>
    <submittedName>
        <fullName evidence="2">Uncharacterized protein</fullName>
    </submittedName>
</protein>
<evidence type="ECO:0000313" key="3">
    <source>
        <dbReference type="Proteomes" id="UP001345219"/>
    </source>
</evidence>
<dbReference type="AlphaFoldDB" id="A0AAN7GLW2"/>